<dbReference type="EMBL" id="JBEPCV010000002">
    <property type="protein sequence ID" value="MER6903050.1"/>
    <property type="molecule type" value="Genomic_DNA"/>
</dbReference>
<dbReference type="GeneID" id="97355783"/>
<accession>A0ABV1VAM4</accession>
<dbReference type="Pfam" id="PF08541">
    <property type="entry name" value="ACP_syn_III_C"/>
    <property type="match status" value="1"/>
</dbReference>
<gene>
    <name evidence="6" type="ORF">ABT322_04540</name>
</gene>
<keyword evidence="7" id="KW-1185">Reference proteome</keyword>
<organism evidence="6 7">
    <name type="scientific">Streptomyces flaveolus</name>
    <dbReference type="NCBI Taxonomy" id="67297"/>
    <lineage>
        <taxon>Bacteria</taxon>
        <taxon>Bacillati</taxon>
        <taxon>Actinomycetota</taxon>
        <taxon>Actinomycetes</taxon>
        <taxon>Kitasatosporales</taxon>
        <taxon>Streptomycetaceae</taxon>
        <taxon>Streptomyces</taxon>
    </lineage>
</organism>
<dbReference type="Proteomes" id="UP001490330">
    <property type="component" value="Unassembled WGS sequence"/>
</dbReference>
<dbReference type="PANTHER" id="PTHR34069">
    <property type="entry name" value="3-OXOACYL-[ACYL-CARRIER-PROTEIN] SYNTHASE 3"/>
    <property type="match status" value="1"/>
</dbReference>
<name>A0ABV1VAM4_9ACTN</name>
<evidence type="ECO:0000259" key="4">
    <source>
        <dbReference type="Pfam" id="PF08541"/>
    </source>
</evidence>
<dbReference type="CDD" id="cd00830">
    <property type="entry name" value="KAS_III"/>
    <property type="match status" value="1"/>
</dbReference>
<evidence type="ECO:0000313" key="7">
    <source>
        <dbReference type="Proteomes" id="UP001490330"/>
    </source>
</evidence>
<dbReference type="Gene3D" id="3.40.47.10">
    <property type="match status" value="1"/>
</dbReference>
<dbReference type="SUPFAM" id="SSF53901">
    <property type="entry name" value="Thiolase-like"/>
    <property type="match status" value="1"/>
</dbReference>
<evidence type="ECO:0000256" key="2">
    <source>
        <dbReference type="ARBA" id="ARBA00022679"/>
    </source>
</evidence>
<keyword evidence="3" id="KW-0012">Acyltransferase</keyword>
<evidence type="ECO:0000313" key="6">
    <source>
        <dbReference type="EMBL" id="MER6903050.1"/>
    </source>
</evidence>
<sequence>MRQAFLGIAHDIANDVRSVRTVRNSSPMPVGIRSIGRYVPDLEVSNADVVARFDTSDEWIREKLGIHTRRVARPGQLTSDLAVEALRDACTRADIDPGTIDLVICCTGTPDHMLPAMAAAVLRKAGLYDIRGFDVNAGGCAGGVFALDVGVKYIRSGDYHRVAVVIADTVAQCLDPEDRTGHAIFGDGAGCYLLEACREGSGVGPTLMRTKPELYDVAFTERQDPPGGLPNRFSGPNYMRMDGRGVRDFALDVVPDFAEQVVKAAGTTLDDVDLIVTHQANPTLLRRLVRELGQPESKAVVVADRFGNTSGSSVILALVDAVDSGRLRPGDDVLLVSFGSGMSYGGTVLRWCAPEDFGAGLVGAA</sequence>
<proteinExistence type="predicted"/>
<dbReference type="InterPro" id="IPR013747">
    <property type="entry name" value="ACP_syn_III_C"/>
</dbReference>
<evidence type="ECO:0000259" key="5">
    <source>
        <dbReference type="Pfam" id="PF08545"/>
    </source>
</evidence>
<reference evidence="6 7" key="1">
    <citation type="submission" date="2024-06" db="EMBL/GenBank/DDBJ databases">
        <title>The Natural Products Discovery Center: Release of the First 8490 Sequenced Strains for Exploring Actinobacteria Biosynthetic Diversity.</title>
        <authorList>
            <person name="Kalkreuter E."/>
            <person name="Kautsar S.A."/>
            <person name="Yang D."/>
            <person name="Bader C.D."/>
            <person name="Teijaro C.N."/>
            <person name="Fluegel L."/>
            <person name="Davis C.M."/>
            <person name="Simpson J.R."/>
            <person name="Lauterbach L."/>
            <person name="Steele A.D."/>
            <person name="Gui C."/>
            <person name="Meng S."/>
            <person name="Li G."/>
            <person name="Viehrig K."/>
            <person name="Ye F."/>
            <person name="Su P."/>
            <person name="Kiefer A.F."/>
            <person name="Nichols A."/>
            <person name="Cepeda A.J."/>
            <person name="Yan W."/>
            <person name="Fan B."/>
            <person name="Jiang Y."/>
            <person name="Adhikari A."/>
            <person name="Zheng C.-J."/>
            <person name="Schuster L."/>
            <person name="Cowan T.M."/>
            <person name="Smanski M.J."/>
            <person name="Chevrette M.G."/>
            <person name="De Carvalho L.P.S."/>
            <person name="Shen B."/>
        </authorList>
    </citation>
    <scope>NUCLEOTIDE SEQUENCE [LARGE SCALE GENOMIC DNA]</scope>
    <source>
        <strain evidence="6 7">NPDC000632</strain>
    </source>
</reference>
<dbReference type="PANTHER" id="PTHR34069:SF2">
    <property type="entry name" value="BETA-KETOACYL-[ACYL-CARRIER-PROTEIN] SYNTHASE III"/>
    <property type="match status" value="1"/>
</dbReference>
<feature type="domain" description="Beta-ketoacyl-[acyl-carrier-protein] synthase III C-terminal" evidence="4">
    <location>
        <begin position="263"/>
        <end position="351"/>
    </location>
</feature>
<dbReference type="InterPro" id="IPR013751">
    <property type="entry name" value="ACP_syn_III_N"/>
</dbReference>
<dbReference type="InterPro" id="IPR016039">
    <property type="entry name" value="Thiolase-like"/>
</dbReference>
<dbReference type="Pfam" id="PF08545">
    <property type="entry name" value="ACP_syn_III"/>
    <property type="match status" value="1"/>
</dbReference>
<dbReference type="NCBIfam" id="NF006829">
    <property type="entry name" value="PRK09352.1"/>
    <property type="match status" value="1"/>
</dbReference>
<keyword evidence="1" id="KW-0963">Cytoplasm</keyword>
<comment type="caution">
    <text evidence="6">The sequence shown here is derived from an EMBL/GenBank/DDBJ whole genome shotgun (WGS) entry which is preliminary data.</text>
</comment>
<evidence type="ECO:0000256" key="1">
    <source>
        <dbReference type="ARBA" id="ARBA00022490"/>
    </source>
</evidence>
<evidence type="ECO:0000256" key="3">
    <source>
        <dbReference type="ARBA" id="ARBA00023315"/>
    </source>
</evidence>
<protein>
    <submittedName>
        <fullName evidence="6">Ketoacyl-ACP synthase III</fullName>
    </submittedName>
</protein>
<keyword evidence="2" id="KW-0808">Transferase</keyword>
<feature type="domain" description="Beta-ketoacyl-[acyl-carrier-protein] synthase III N-terminal" evidence="5">
    <location>
        <begin position="133"/>
        <end position="210"/>
    </location>
</feature>
<dbReference type="RefSeq" id="WP_318218248.1">
    <property type="nucleotide sequence ID" value="NZ_JBEPCO010000074.1"/>
</dbReference>